<dbReference type="Proteomes" id="UP000030669">
    <property type="component" value="Unassembled WGS sequence"/>
</dbReference>
<dbReference type="EMBL" id="KB469299">
    <property type="protein sequence ID" value="EPQ56810.1"/>
    <property type="molecule type" value="Genomic_DNA"/>
</dbReference>
<dbReference type="OMA" id="DDRTFCI"/>
<evidence type="ECO:0000313" key="4">
    <source>
        <dbReference type="Proteomes" id="UP000030669"/>
    </source>
</evidence>
<feature type="region of interest" description="Disordered" evidence="1">
    <location>
        <begin position="1"/>
        <end position="46"/>
    </location>
</feature>
<accession>S7RQE5</accession>
<dbReference type="GeneID" id="19307203"/>
<evidence type="ECO:0000256" key="2">
    <source>
        <dbReference type="SAM" id="Phobius"/>
    </source>
</evidence>
<keyword evidence="2" id="KW-0472">Membrane</keyword>
<organism evidence="3 4">
    <name type="scientific">Gloeophyllum trabeum (strain ATCC 11539 / FP-39264 / Madison 617)</name>
    <name type="common">Brown rot fungus</name>
    <dbReference type="NCBI Taxonomy" id="670483"/>
    <lineage>
        <taxon>Eukaryota</taxon>
        <taxon>Fungi</taxon>
        <taxon>Dikarya</taxon>
        <taxon>Basidiomycota</taxon>
        <taxon>Agaricomycotina</taxon>
        <taxon>Agaricomycetes</taxon>
        <taxon>Gloeophyllales</taxon>
        <taxon>Gloeophyllaceae</taxon>
        <taxon>Gloeophyllum</taxon>
    </lineage>
</organism>
<feature type="compositionally biased region" description="Acidic residues" evidence="1">
    <location>
        <begin position="1"/>
        <end position="14"/>
    </location>
</feature>
<keyword evidence="2" id="KW-0812">Transmembrane</keyword>
<evidence type="ECO:0000313" key="3">
    <source>
        <dbReference type="EMBL" id="EPQ56810.1"/>
    </source>
</evidence>
<dbReference type="AlphaFoldDB" id="S7RQE5"/>
<feature type="transmembrane region" description="Helical" evidence="2">
    <location>
        <begin position="108"/>
        <end position="130"/>
    </location>
</feature>
<sequence length="266" mass="29766">MFRQDDSDDDGDSSELDRSHYTPIPTQPPYAPSEGEGTLDSPVSDRPPSVVWYPDSSASQKRRSWRRYWRPLARKRYWSSLVHLLMVNFPFALAAWVYLFVFTLTGTTLLMALPLGALLCFIDLLGARAFSRAELFLQSRFHGPLPYPLPDPPQPIFTRLRAPMPADAESGADSEVFGSRPRSGHVYERSFYKNTYAMFTDPTSYRALFYFLVIKPAITLLFGISLLVAVPVGFALVVPAPAVLRTARRLGVWQAGVAVEGLCLSV</sequence>
<reference evidence="3 4" key="1">
    <citation type="journal article" date="2012" name="Science">
        <title>The Paleozoic origin of enzymatic lignin decomposition reconstructed from 31 fungal genomes.</title>
        <authorList>
            <person name="Floudas D."/>
            <person name="Binder M."/>
            <person name="Riley R."/>
            <person name="Barry K."/>
            <person name="Blanchette R.A."/>
            <person name="Henrissat B."/>
            <person name="Martinez A.T."/>
            <person name="Otillar R."/>
            <person name="Spatafora J.W."/>
            <person name="Yadav J.S."/>
            <person name="Aerts A."/>
            <person name="Benoit I."/>
            <person name="Boyd A."/>
            <person name="Carlson A."/>
            <person name="Copeland A."/>
            <person name="Coutinho P.M."/>
            <person name="de Vries R.P."/>
            <person name="Ferreira P."/>
            <person name="Findley K."/>
            <person name="Foster B."/>
            <person name="Gaskell J."/>
            <person name="Glotzer D."/>
            <person name="Gorecki P."/>
            <person name="Heitman J."/>
            <person name="Hesse C."/>
            <person name="Hori C."/>
            <person name="Igarashi K."/>
            <person name="Jurgens J.A."/>
            <person name="Kallen N."/>
            <person name="Kersten P."/>
            <person name="Kohler A."/>
            <person name="Kuees U."/>
            <person name="Kumar T.K.A."/>
            <person name="Kuo A."/>
            <person name="LaButti K."/>
            <person name="Larrondo L.F."/>
            <person name="Lindquist E."/>
            <person name="Ling A."/>
            <person name="Lombard V."/>
            <person name="Lucas S."/>
            <person name="Lundell T."/>
            <person name="Martin R."/>
            <person name="McLaughlin D.J."/>
            <person name="Morgenstern I."/>
            <person name="Morin E."/>
            <person name="Murat C."/>
            <person name="Nagy L.G."/>
            <person name="Nolan M."/>
            <person name="Ohm R.A."/>
            <person name="Patyshakuliyeva A."/>
            <person name="Rokas A."/>
            <person name="Ruiz-Duenas F.J."/>
            <person name="Sabat G."/>
            <person name="Salamov A."/>
            <person name="Samejima M."/>
            <person name="Schmutz J."/>
            <person name="Slot J.C."/>
            <person name="St John F."/>
            <person name="Stenlid J."/>
            <person name="Sun H."/>
            <person name="Sun S."/>
            <person name="Syed K."/>
            <person name="Tsang A."/>
            <person name="Wiebenga A."/>
            <person name="Young D."/>
            <person name="Pisabarro A."/>
            <person name="Eastwood D.C."/>
            <person name="Martin F."/>
            <person name="Cullen D."/>
            <person name="Grigoriev I.V."/>
            <person name="Hibbett D.S."/>
        </authorList>
    </citation>
    <scope>NUCLEOTIDE SEQUENCE [LARGE SCALE GENOMIC DNA]</scope>
    <source>
        <strain evidence="3 4">ATCC 11539</strain>
    </source>
</reference>
<evidence type="ECO:0008006" key="5">
    <source>
        <dbReference type="Google" id="ProtNLM"/>
    </source>
</evidence>
<keyword evidence="2" id="KW-1133">Transmembrane helix</keyword>
<protein>
    <recommendedName>
        <fullName evidence="5">Sensor domain-containing protein</fullName>
    </recommendedName>
</protein>
<dbReference type="KEGG" id="gtr:GLOTRDRAFT_57861"/>
<feature type="transmembrane region" description="Helical" evidence="2">
    <location>
        <begin position="77"/>
        <end position="102"/>
    </location>
</feature>
<proteinExistence type="predicted"/>
<dbReference type="HOGENOM" id="CLU_035058_0_0_1"/>
<dbReference type="eggNOG" id="ENOG502SF37">
    <property type="taxonomic scope" value="Eukaryota"/>
</dbReference>
<dbReference type="RefSeq" id="XP_007864016.1">
    <property type="nucleotide sequence ID" value="XM_007865825.1"/>
</dbReference>
<feature type="transmembrane region" description="Helical" evidence="2">
    <location>
        <begin position="208"/>
        <end position="238"/>
    </location>
</feature>
<feature type="non-terminal residue" evidence="3">
    <location>
        <position position="266"/>
    </location>
</feature>
<dbReference type="OrthoDB" id="2576477at2759"/>
<gene>
    <name evidence="3" type="ORF">GLOTRDRAFT_57861</name>
</gene>
<keyword evidence="4" id="KW-1185">Reference proteome</keyword>
<name>S7RQE5_GLOTA</name>
<evidence type="ECO:0000256" key="1">
    <source>
        <dbReference type="SAM" id="MobiDB-lite"/>
    </source>
</evidence>